<keyword evidence="6" id="KW-0614">Plasmid</keyword>
<dbReference type="SUPFAM" id="SSF55781">
    <property type="entry name" value="GAF domain-like"/>
    <property type="match status" value="1"/>
</dbReference>
<dbReference type="Pfam" id="PF01614">
    <property type="entry name" value="IclR_C"/>
    <property type="match status" value="1"/>
</dbReference>
<dbReference type="CDD" id="cd00090">
    <property type="entry name" value="HTH_ARSR"/>
    <property type="match status" value="1"/>
</dbReference>
<dbReference type="InterPro" id="IPR014757">
    <property type="entry name" value="Tscrpt_reg_IclR_C"/>
</dbReference>
<evidence type="ECO:0000256" key="2">
    <source>
        <dbReference type="ARBA" id="ARBA00023125"/>
    </source>
</evidence>
<dbReference type="SUPFAM" id="SSF46785">
    <property type="entry name" value="Winged helix' DNA-binding domain"/>
    <property type="match status" value="1"/>
</dbReference>
<feature type="domain" description="IclR-ED" evidence="5">
    <location>
        <begin position="72"/>
        <end position="256"/>
    </location>
</feature>
<dbReference type="SMART" id="SM00346">
    <property type="entry name" value="HTH_ICLR"/>
    <property type="match status" value="1"/>
</dbReference>
<sequence>MGDEKVDEGRRLKSVDQAFDIIEYLREGDSATLTEIATDFGMPMSTAHIHLSTLVENGYVIKEDNEYRCGLRFLRTGGELRDQMTLFQVSKTEIDDLQEKTGEIANIGTMEDGYLVQLYKSESSKSIDDKSPLGSHLHLHSTAMGKAILAHLSTEEIDRAIEKRGMPQLTTNTITERDALEEDLEVVRERGYAINRGEDFSGVCAVASPILSGENEAIGAICISGPRSRIDSERIEEEFAPALSDKKNIIELKIKQYEDR</sequence>
<dbReference type="Gene3D" id="1.10.10.10">
    <property type="entry name" value="Winged helix-like DNA-binding domain superfamily/Winged helix DNA-binding domain"/>
    <property type="match status" value="1"/>
</dbReference>
<evidence type="ECO:0000313" key="6">
    <source>
        <dbReference type="EMBL" id="QCS44968.1"/>
    </source>
</evidence>
<gene>
    <name evidence="6" type="ORF">FEJ81_22095</name>
</gene>
<dbReference type="PANTHER" id="PTHR30136">
    <property type="entry name" value="HELIX-TURN-HELIX TRANSCRIPTIONAL REGULATOR, ICLR FAMILY"/>
    <property type="match status" value="1"/>
</dbReference>
<dbReference type="InterPro" id="IPR029016">
    <property type="entry name" value="GAF-like_dom_sf"/>
</dbReference>
<keyword evidence="3" id="KW-0804">Transcription</keyword>
<name>A0A4P8WMY4_9EURY</name>
<feature type="domain" description="HTH iclR-type" evidence="4">
    <location>
        <begin position="12"/>
        <end position="71"/>
    </location>
</feature>
<dbReference type="PANTHER" id="PTHR30136:SF35">
    <property type="entry name" value="HTH-TYPE TRANSCRIPTIONAL REGULATOR RV1719"/>
    <property type="match status" value="1"/>
</dbReference>
<dbReference type="PROSITE" id="PS51078">
    <property type="entry name" value="ICLR_ED"/>
    <property type="match status" value="1"/>
</dbReference>
<evidence type="ECO:0000256" key="1">
    <source>
        <dbReference type="ARBA" id="ARBA00023015"/>
    </source>
</evidence>
<dbReference type="InterPro" id="IPR036390">
    <property type="entry name" value="WH_DNA-bd_sf"/>
</dbReference>
<dbReference type="AlphaFoldDB" id="A0A4P8WMY4"/>
<dbReference type="KEGG" id="nvr:FEJ81_22095"/>
<dbReference type="GO" id="GO:0003677">
    <property type="term" value="F:DNA binding"/>
    <property type="evidence" value="ECO:0007669"/>
    <property type="project" value="UniProtKB-KW"/>
</dbReference>
<dbReference type="InterPro" id="IPR036388">
    <property type="entry name" value="WH-like_DNA-bd_sf"/>
</dbReference>
<dbReference type="GO" id="GO:0045892">
    <property type="term" value="P:negative regulation of DNA-templated transcription"/>
    <property type="evidence" value="ECO:0007669"/>
    <property type="project" value="TreeGrafter"/>
</dbReference>
<dbReference type="Pfam" id="PF09339">
    <property type="entry name" value="HTH_IclR"/>
    <property type="match status" value="1"/>
</dbReference>
<dbReference type="RefSeq" id="WP_138247357.1">
    <property type="nucleotide sequence ID" value="NZ_CP040332.1"/>
</dbReference>
<dbReference type="GeneID" id="40268025"/>
<protein>
    <submittedName>
        <fullName evidence="6">IclR family transcriptional regulator</fullName>
    </submittedName>
</protein>
<evidence type="ECO:0000259" key="5">
    <source>
        <dbReference type="PROSITE" id="PS51078"/>
    </source>
</evidence>
<keyword evidence="1" id="KW-0805">Transcription regulation</keyword>
<dbReference type="InterPro" id="IPR005471">
    <property type="entry name" value="Tscrpt_reg_IclR_N"/>
</dbReference>
<evidence type="ECO:0000259" key="4">
    <source>
        <dbReference type="PROSITE" id="PS51077"/>
    </source>
</evidence>
<dbReference type="Proteomes" id="UP000302218">
    <property type="component" value="Plasmid pNVE414"/>
</dbReference>
<dbReference type="InterPro" id="IPR050707">
    <property type="entry name" value="HTH_MetabolicPath_Reg"/>
</dbReference>
<dbReference type="GO" id="GO:0003700">
    <property type="term" value="F:DNA-binding transcription factor activity"/>
    <property type="evidence" value="ECO:0007669"/>
    <property type="project" value="TreeGrafter"/>
</dbReference>
<accession>A0A4P8WMY4</accession>
<dbReference type="EMBL" id="CP040332">
    <property type="protein sequence ID" value="QCS44968.1"/>
    <property type="molecule type" value="Genomic_DNA"/>
</dbReference>
<keyword evidence="2" id="KW-0238">DNA-binding</keyword>
<dbReference type="PROSITE" id="PS51077">
    <property type="entry name" value="HTH_ICLR"/>
    <property type="match status" value="1"/>
</dbReference>
<proteinExistence type="predicted"/>
<evidence type="ECO:0000313" key="7">
    <source>
        <dbReference type="Proteomes" id="UP000302218"/>
    </source>
</evidence>
<dbReference type="InterPro" id="IPR011991">
    <property type="entry name" value="ArsR-like_HTH"/>
</dbReference>
<evidence type="ECO:0000256" key="3">
    <source>
        <dbReference type="ARBA" id="ARBA00023163"/>
    </source>
</evidence>
<geneLocation type="plasmid" evidence="7">
    <name>pnve414</name>
</geneLocation>
<organism evidence="6 7">
    <name type="scientific">Natrinema versiforme</name>
    <dbReference type="NCBI Taxonomy" id="88724"/>
    <lineage>
        <taxon>Archaea</taxon>
        <taxon>Methanobacteriati</taxon>
        <taxon>Methanobacteriota</taxon>
        <taxon>Stenosarchaea group</taxon>
        <taxon>Halobacteria</taxon>
        <taxon>Halobacteriales</taxon>
        <taxon>Natrialbaceae</taxon>
        <taxon>Natrinema</taxon>
    </lineage>
</organism>
<dbReference type="Gene3D" id="3.30.450.40">
    <property type="match status" value="1"/>
</dbReference>
<reference evidence="7" key="1">
    <citation type="submission" date="2019-05" db="EMBL/GenBank/DDBJ databases">
        <title>Genome sequence and methylation pattern of the halophilic Archaeon Natrinema versiforme BOL5-4.</title>
        <authorList>
            <person name="DasSarma P."/>
            <person name="Anton B.P."/>
            <person name="DasSarma S.L."/>
            <person name="Martinez F.L."/>
            <person name="Guzman D."/>
            <person name="Roberts R.J."/>
            <person name="DasSarma S."/>
        </authorList>
    </citation>
    <scope>NUCLEOTIDE SEQUENCE [LARGE SCALE GENOMIC DNA]</scope>
    <source>
        <strain evidence="7">BOL5-4</strain>
        <plasmid evidence="7">pnve414</plasmid>
    </source>
</reference>
<dbReference type="OrthoDB" id="14763at2157"/>